<accession>A0A0K1H2Z6</accession>
<feature type="active site" description="Proton acceptor" evidence="3">
    <location>
        <position position="62"/>
    </location>
</feature>
<dbReference type="PANTHER" id="PTHR21047:SF2">
    <property type="entry name" value="THYMIDINE DIPHOSPHO-4-KETO-RHAMNOSE 3,5-EPIMERASE"/>
    <property type="match status" value="1"/>
</dbReference>
<feature type="active site" description="Proton donor" evidence="3">
    <location>
        <position position="132"/>
    </location>
</feature>
<proteinExistence type="inferred from homology"/>
<evidence type="ECO:0000256" key="3">
    <source>
        <dbReference type="PIRSR" id="PIRSR600888-1"/>
    </source>
</evidence>
<organism evidence="5">
    <name type="scientific">Streptomyces bottropensis</name>
    <dbReference type="NCBI Taxonomy" id="42235"/>
    <lineage>
        <taxon>Bacteria</taxon>
        <taxon>Bacillati</taxon>
        <taxon>Actinomycetota</taxon>
        <taxon>Actinomycetes</taxon>
        <taxon>Kitasatosporales</taxon>
        <taxon>Streptomycetaceae</taxon>
        <taxon>Streptomyces</taxon>
    </lineage>
</organism>
<name>A0A0K1H2Z6_9ACTN</name>
<dbReference type="Pfam" id="PF00908">
    <property type="entry name" value="dTDP_sugar_isom"/>
    <property type="match status" value="1"/>
</dbReference>
<dbReference type="InterPro" id="IPR000888">
    <property type="entry name" value="RmlC-like"/>
</dbReference>
<evidence type="ECO:0000256" key="4">
    <source>
        <dbReference type="PIRSR" id="PIRSR600888-3"/>
    </source>
</evidence>
<dbReference type="EMBL" id="KP410250">
    <property type="protein sequence ID" value="AKT74283.1"/>
    <property type="molecule type" value="Genomic_DNA"/>
</dbReference>
<dbReference type="GO" id="GO:0019305">
    <property type="term" value="P:dTDP-rhamnose biosynthetic process"/>
    <property type="evidence" value="ECO:0007669"/>
    <property type="project" value="TreeGrafter"/>
</dbReference>
<dbReference type="SUPFAM" id="SSF51182">
    <property type="entry name" value="RmlC-like cupins"/>
    <property type="match status" value="1"/>
</dbReference>
<dbReference type="GO" id="GO:0000271">
    <property type="term" value="P:polysaccharide biosynthetic process"/>
    <property type="evidence" value="ECO:0007669"/>
    <property type="project" value="TreeGrafter"/>
</dbReference>
<dbReference type="GO" id="GO:0005829">
    <property type="term" value="C:cytosol"/>
    <property type="evidence" value="ECO:0007669"/>
    <property type="project" value="TreeGrafter"/>
</dbReference>
<dbReference type="Gene3D" id="2.60.120.10">
    <property type="entry name" value="Jelly Rolls"/>
    <property type="match status" value="1"/>
</dbReference>
<keyword evidence="2" id="KW-0413">Isomerase</keyword>
<sequence length="213" mass="22629">MRTRALAVAGAFEFTPEVHTDERGLFVSPLQHSAFVAAVGHEFTVAQTNHSRSAKGVLRGIHFTTTPPGQAKYVYCARGRAMDVVVDLRVGSPTFGRWDVVHMDPHTFRAAYFPVGVGHAFLALEPDTVMSYLVSSAYRAELELAIDPFDHSLGIPWPTGTEYVVSGRDRAAPGLAQTQAAGGLPLYTDCLALEGGIPAVGAAVPDHGSGGRA</sequence>
<evidence type="ECO:0000256" key="2">
    <source>
        <dbReference type="ARBA" id="ARBA00023235"/>
    </source>
</evidence>
<dbReference type="InterPro" id="IPR011051">
    <property type="entry name" value="RmlC_Cupin_sf"/>
</dbReference>
<feature type="site" description="Participates in a stacking interaction with the thymidine ring of dTDP-4-oxo-6-deoxyglucose" evidence="4">
    <location>
        <position position="138"/>
    </location>
</feature>
<comment type="similarity">
    <text evidence="1">Belongs to the dTDP-4-dehydrorhamnose 3,5-epimerase family.</text>
</comment>
<dbReference type="PANTHER" id="PTHR21047">
    <property type="entry name" value="DTDP-6-DEOXY-D-GLUCOSE-3,5 EPIMERASE"/>
    <property type="match status" value="1"/>
</dbReference>
<evidence type="ECO:0000256" key="1">
    <source>
        <dbReference type="ARBA" id="ARBA00010154"/>
    </source>
</evidence>
<protein>
    <submittedName>
        <fullName evidence="5">TxnB6</fullName>
    </submittedName>
</protein>
<reference evidence="5" key="1">
    <citation type="journal article" date="2015" name="Chem. Sci.">
        <title>Biosynthesis of trioxacarcin revealing a different starter unit and complex tailoring steps for type II polyketide synthase.</title>
        <authorList>
            <person name="Zhang M."/>
            <person name="Hou X.-F."/>
            <person name="Qi L.-H."/>
            <person name="Yin Y."/>
            <person name="Li Q."/>
            <person name="Pan H.-X."/>
            <person name="Chen X.-Y."/>
            <person name="Tang G.-L."/>
        </authorList>
    </citation>
    <scope>NUCLEOTIDE SEQUENCE</scope>
    <source>
        <strain evidence="5">DO-45</strain>
    </source>
</reference>
<dbReference type="InterPro" id="IPR014710">
    <property type="entry name" value="RmlC-like_jellyroll"/>
</dbReference>
<dbReference type="CDD" id="cd00438">
    <property type="entry name" value="cupin_RmlC"/>
    <property type="match status" value="1"/>
</dbReference>
<dbReference type="AlphaFoldDB" id="A0A0K1H2Z6"/>
<dbReference type="GO" id="GO:0008830">
    <property type="term" value="F:dTDP-4-dehydrorhamnose 3,5-epimerase activity"/>
    <property type="evidence" value="ECO:0007669"/>
    <property type="project" value="InterPro"/>
</dbReference>
<evidence type="ECO:0000313" key="5">
    <source>
        <dbReference type="EMBL" id="AKT74283.1"/>
    </source>
</evidence>